<dbReference type="AlphaFoldDB" id="A0A2P7NTU7"/>
<dbReference type="GO" id="GO:0016491">
    <property type="term" value="F:oxidoreductase activity"/>
    <property type="evidence" value="ECO:0007669"/>
    <property type="project" value="InterPro"/>
</dbReference>
<dbReference type="PROSITE" id="PS00079">
    <property type="entry name" value="MULTICOPPER_OXIDASE1"/>
    <property type="match status" value="1"/>
</dbReference>
<name>A0A2P7NTU7_9PROT</name>
<reference evidence="4 5" key="1">
    <citation type="submission" date="2018-03" db="EMBL/GenBank/DDBJ databases">
        <title>Draft genome of Nitrosomonas supralitoralis APG5.</title>
        <authorList>
            <person name="Urakawa H."/>
            <person name="Lopez J.V."/>
        </authorList>
    </citation>
    <scope>NUCLEOTIDE SEQUENCE [LARGE SCALE GENOMIC DNA]</scope>
    <source>
        <strain evidence="4 5">APG5</strain>
    </source>
</reference>
<dbReference type="PROSITE" id="PS00080">
    <property type="entry name" value="MULTICOPPER_OXIDASE2"/>
    <property type="match status" value="1"/>
</dbReference>
<feature type="domain" description="Plastocyanin-like" evidence="3">
    <location>
        <begin position="246"/>
        <end position="270"/>
    </location>
</feature>
<dbReference type="OrthoDB" id="9757546at2"/>
<dbReference type="GO" id="GO:0005507">
    <property type="term" value="F:copper ion binding"/>
    <property type="evidence" value="ECO:0007669"/>
    <property type="project" value="InterPro"/>
</dbReference>
<protein>
    <submittedName>
        <fullName evidence="4">Copper oxidase</fullName>
    </submittedName>
</protein>
<evidence type="ECO:0000256" key="1">
    <source>
        <dbReference type="ARBA" id="ARBA00022723"/>
    </source>
</evidence>
<keyword evidence="5" id="KW-1185">Reference proteome</keyword>
<accession>A0A2P7NTU7</accession>
<dbReference type="InterPro" id="IPR002355">
    <property type="entry name" value="Cu_oxidase_Cu_BS"/>
</dbReference>
<dbReference type="PANTHER" id="PTHR47197">
    <property type="entry name" value="PROTEIN NIRF"/>
    <property type="match status" value="1"/>
</dbReference>
<dbReference type="SUPFAM" id="SSF49503">
    <property type="entry name" value="Cupredoxins"/>
    <property type="match status" value="3"/>
</dbReference>
<dbReference type="InterPro" id="IPR011706">
    <property type="entry name" value="Cu-oxidase_C"/>
</dbReference>
<keyword evidence="1" id="KW-0479">Metal-binding</keyword>
<gene>
    <name evidence="4" type="ORF">C7H79_11190</name>
</gene>
<evidence type="ECO:0000259" key="3">
    <source>
        <dbReference type="Pfam" id="PF07731"/>
    </source>
</evidence>
<dbReference type="Gene3D" id="2.60.40.420">
    <property type="entry name" value="Cupredoxins - blue copper proteins"/>
    <property type="match status" value="3"/>
</dbReference>
<dbReference type="InterPro" id="IPR033138">
    <property type="entry name" value="Cu_oxidase_CS"/>
</dbReference>
<proteinExistence type="predicted"/>
<feature type="chain" id="PRO_5015172081" evidence="2">
    <location>
        <begin position="19"/>
        <end position="896"/>
    </location>
</feature>
<sequence>MGFTLFNVLLWISSIVLAATHNIHLSAETLPNGQHGYKMLSHTSSDGSTPTYPNEATIPGPTVFVKQGDVLNVTLTNNTPLNVGLSPGSIEATPGETQSFTYTANDVGTLAYYDKDSHLVGLFGALVVDNADGSVDNFIDENGTIVASKRADLDKEFVMFMIGSTFWGAEIVNGTQMPLWTNPTLGAVKDDVVRFHILSLGPGHTWHLHAHRWPDKASTSIIDVKLLNDISDSHSFTIKAGAGVGTGYWQYHCHLFSHMEAGMAGKFHVVAKGEAGNSIAGASPSGSIFLNSSDAPGLVTFEISDEPGQWFRSIRGDALSPITKTKSLEIIPPGSSVHFIMSDTNAVHTITSLLWPSDADDPDHGDHRAIPFNQTKAYKGGGILKLDVPGLYVFTCKIHPYMFGAVIVDDPATSGLDLGESIDIITGINDLPTSSDLATRLLRTFFVATVQENWQDYTSSKPWHPNYPSVDVRISGGAVANLKTVLESRYGQDIKLASLFNPTTPGVGEVWINTQFEKTAGKTKPGTITVLDAATWKIKGKIALPEINMNNPHNMWSNRDQSIIFQTQWFDNKLTFINRKDGRLINNIQIGNTPSHVVTLPTNDDLTVAINGENGVRIIPAGTMVPEPMIMTQLPGQTAAGPHGHWVTPDGKLIVTPNVNTSDIGLYDTTTGGIVARTPAGGVFPAAPHPLAVGVSVDKVYTTNLLDHSMNVSGLDGTLIKTINLIADYDPVSPTGPDTIKDRDGDGLVTVGVLPIQTPVDPTGRVVVTANTGGSITIIDTTLDKVVAMLPCDPGCHGVNFGAKLGGGYYAYVTSKFSNELIVVDVDLNNPANSSIAGRISLVADKSVPADDQIIKLAGTGGQGVYAIPNVYNGWVQNLPDQWKANLTAAQLEPVQ</sequence>
<organism evidence="4 5">
    <name type="scientific">Nitrosomonas supralitoralis</name>
    <dbReference type="NCBI Taxonomy" id="2116706"/>
    <lineage>
        <taxon>Bacteria</taxon>
        <taxon>Pseudomonadati</taxon>
        <taxon>Pseudomonadota</taxon>
        <taxon>Betaproteobacteria</taxon>
        <taxon>Nitrosomonadales</taxon>
        <taxon>Nitrosomonadaceae</taxon>
        <taxon>Nitrosomonas</taxon>
    </lineage>
</organism>
<dbReference type="InterPro" id="IPR051200">
    <property type="entry name" value="Host-pathogen_enzymatic-act"/>
</dbReference>
<dbReference type="PANTHER" id="PTHR47197:SF3">
    <property type="entry name" value="DIHYDRO-HEME D1 DEHYDROGENASE"/>
    <property type="match status" value="1"/>
</dbReference>
<evidence type="ECO:0000313" key="5">
    <source>
        <dbReference type="Proteomes" id="UP000241912"/>
    </source>
</evidence>
<dbReference type="SUPFAM" id="SSF50974">
    <property type="entry name" value="Nitrous oxide reductase, N-terminal domain"/>
    <property type="match status" value="1"/>
</dbReference>
<evidence type="ECO:0000313" key="4">
    <source>
        <dbReference type="EMBL" id="PSJ16865.1"/>
    </source>
</evidence>
<dbReference type="EMBL" id="PXXU01000034">
    <property type="protein sequence ID" value="PSJ16865.1"/>
    <property type="molecule type" value="Genomic_DNA"/>
</dbReference>
<keyword evidence="2" id="KW-0732">Signal</keyword>
<dbReference type="Proteomes" id="UP000241912">
    <property type="component" value="Unassembled WGS sequence"/>
</dbReference>
<dbReference type="InterPro" id="IPR011045">
    <property type="entry name" value="N2O_reductase_N"/>
</dbReference>
<dbReference type="Pfam" id="PF07731">
    <property type="entry name" value="Cu-oxidase_2"/>
    <property type="match status" value="1"/>
</dbReference>
<dbReference type="InterPro" id="IPR015943">
    <property type="entry name" value="WD40/YVTN_repeat-like_dom_sf"/>
</dbReference>
<dbReference type="InterPro" id="IPR008972">
    <property type="entry name" value="Cupredoxin"/>
</dbReference>
<dbReference type="Gene3D" id="2.130.10.10">
    <property type="entry name" value="YVTN repeat-like/Quinoprotein amine dehydrogenase"/>
    <property type="match status" value="2"/>
</dbReference>
<feature type="signal peptide" evidence="2">
    <location>
        <begin position="1"/>
        <end position="18"/>
    </location>
</feature>
<evidence type="ECO:0000256" key="2">
    <source>
        <dbReference type="SAM" id="SignalP"/>
    </source>
</evidence>
<comment type="caution">
    <text evidence="4">The sequence shown here is derived from an EMBL/GenBank/DDBJ whole genome shotgun (WGS) entry which is preliminary data.</text>
</comment>